<dbReference type="RefSeq" id="WP_382358126.1">
    <property type="nucleotide sequence ID" value="NZ_JBHTGR010000007.1"/>
</dbReference>
<dbReference type="PANTHER" id="PTHR37299:SF4">
    <property type="entry name" value="TRANSCRIPTIONAL REGULATOR"/>
    <property type="match status" value="1"/>
</dbReference>
<evidence type="ECO:0000313" key="3">
    <source>
        <dbReference type="Proteomes" id="UP001596620"/>
    </source>
</evidence>
<dbReference type="EMBL" id="JBHTGR010000007">
    <property type="protein sequence ID" value="MFC7746618.1"/>
    <property type="molecule type" value="Genomic_DNA"/>
</dbReference>
<sequence length="149" mass="17213">MKIQIDIDENNEEPFVTIHAKEWSEDLNALVKKIKNLDPGRIVAVDGEQSVLLQPEDIDYVFSEGRKVFAAVGKQRMELKMKLYEVEELLVSQKFQRFSKSVIGNIEHIQRFEVAFNGNLCVYFKSGNKEYVSRNYVKALKNQLMMGGH</sequence>
<protein>
    <submittedName>
        <fullName evidence="2">LytTR family DNA-binding domain-containing protein</fullName>
    </submittedName>
</protein>
<dbReference type="PROSITE" id="PS50930">
    <property type="entry name" value="HTH_LYTTR"/>
    <property type="match status" value="1"/>
</dbReference>
<feature type="domain" description="HTH LytTR-type" evidence="1">
    <location>
        <begin position="42"/>
        <end position="146"/>
    </location>
</feature>
<dbReference type="GO" id="GO:0003677">
    <property type="term" value="F:DNA binding"/>
    <property type="evidence" value="ECO:0007669"/>
    <property type="project" value="UniProtKB-KW"/>
</dbReference>
<evidence type="ECO:0000259" key="1">
    <source>
        <dbReference type="PROSITE" id="PS50930"/>
    </source>
</evidence>
<dbReference type="Gene3D" id="2.40.50.1020">
    <property type="entry name" value="LytTr DNA-binding domain"/>
    <property type="match status" value="1"/>
</dbReference>
<keyword evidence="2" id="KW-0238">DNA-binding</keyword>
<dbReference type="PANTHER" id="PTHR37299">
    <property type="entry name" value="TRANSCRIPTIONAL REGULATOR-RELATED"/>
    <property type="match status" value="1"/>
</dbReference>
<dbReference type="Proteomes" id="UP001596620">
    <property type="component" value="Unassembled WGS sequence"/>
</dbReference>
<proteinExistence type="predicted"/>
<dbReference type="InterPro" id="IPR007492">
    <property type="entry name" value="LytTR_DNA-bd_dom"/>
</dbReference>
<dbReference type="Pfam" id="PF04397">
    <property type="entry name" value="LytTR"/>
    <property type="match status" value="1"/>
</dbReference>
<comment type="caution">
    <text evidence="2">The sequence shown here is derived from an EMBL/GenBank/DDBJ whole genome shotgun (WGS) entry which is preliminary data.</text>
</comment>
<dbReference type="SMART" id="SM00850">
    <property type="entry name" value="LytTR"/>
    <property type="match status" value="1"/>
</dbReference>
<dbReference type="InterPro" id="IPR046947">
    <property type="entry name" value="LytR-like"/>
</dbReference>
<accession>A0ABW2UTG6</accession>
<name>A0ABW2UTG6_9BACI</name>
<keyword evidence="3" id="KW-1185">Reference proteome</keyword>
<gene>
    <name evidence="2" type="ORF">ACFQU8_05105</name>
</gene>
<reference evidence="3" key="1">
    <citation type="journal article" date="2019" name="Int. J. Syst. Evol. Microbiol.">
        <title>The Global Catalogue of Microorganisms (GCM) 10K type strain sequencing project: providing services to taxonomists for standard genome sequencing and annotation.</title>
        <authorList>
            <consortium name="The Broad Institute Genomics Platform"/>
            <consortium name="The Broad Institute Genome Sequencing Center for Infectious Disease"/>
            <person name="Wu L."/>
            <person name="Ma J."/>
        </authorList>
    </citation>
    <scope>NUCLEOTIDE SEQUENCE [LARGE SCALE GENOMIC DNA]</scope>
    <source>
        <strain evidence="3">JCM 30234</strain>
    </source>
</reference>
<evidence type="ECO:0000313" key="2">
    <source>
        <dbReference type="EMBL" id="MFC7746618.1"/>
    </source>
</evidence>
<organism evidence="2 3">
    <name type="scientific">Lentibacillus kimchii</name>
    <dbReference type="NCBI Taxonomy" id="1542911"/>
    <lineage>
        <taxon>Bacteria</taxon>
        <taxon>Bacillati</taxon>
        <taxon>Bacillota</taxon>
        <taxon>Bacilli</taxon>
        <taxon>Bacillales</taxon>
        <taxon>Bacillaceae</taxon>
        <taxon>Lentibacillus</taxon>
    </lineage>
</organism>